<organism evidence="1">
    <name type="scientific">Anguilla anguilla</name>
    <name type="common">European freshwater eel</name>
    <name type="synonym">Muraena anguilla</name>
    <dbReference type="NCBI Taxonomy" id="7936"/>
    <lineage>
        <taxon>Eukaryota</taxon>
        <taxon>Metazoa</taxon>
        <taxon>Chordata</taxon>
        <taxon>Craniata</taxon>
        <taxon>Vertebrata</taxon>
        <taxon>Euteleostomi</taxon>
        <taxon>Actinopterygii</taxon>
        <taxon>Neopterygii</taxon>
        <taxon>Teleostei</taxon>
        <taxon>Anguilliformes</taxon>
        <taxon>Anguillidae</taxon>
        <taxon>Anguilla</taxon>
    </lineage>
</organism>
<protein>
    <submittedName>
        <fullName evidence="1">Uncharacterized protein</fullName>
    </submittedName>
</protein>
<proteinExistence type="predicted"/>
<name>A0A0E9T5N8_ANGAN</name>
<sequence length="29" mass="3382">MPTATSVADHLQPHTLFFILIKFLFCNYI</sequence>
<reference evidence="1" key="2">
    <citation type="journal article" date="2015" name="Fish Shellfish Immunol.">
        <title>Early steps in the European eel (Anguilla anguilla)-Vibrio vulnificus interaction in the gills: Role of the RtxA13 toxin.</title>
        <authorList>
            <person name="Callol A."/>
            <person name="Pajuelo D."/>
            <person name="Ebbesson L."/>
            <person name="Teles M."/>
            <person name="MacKenzie S."/>
            <person name="Amaro C."/>
        </authorList>
    </citation>
    <scope>NUCLEOTIDE SEQUENCE</scope>
</reference>
<dbReference type="EMBL" id="GBXM01060312">
    <property type="protein sequence ID" value="JAH48265.1"/>
    <property type="molecule type" value="Transcribed_RNA"/>
</dbReference>
<reference evidence="1" key="1">
    <citation type="submission" date="2014-11" db="EMBL/GenBank/DDBJ databases">
        <authorList>
            <person name="Amaro Gonzalez C."/>
        </authorList>
    </citation>
    <scope>NUCLEOTIDE SEQUENCE</scope>
</reference>
<accession>A0A0E9T5N8</accession>
<dbReference type="AlphaFoldDB" id="A0A0E9T5N8"/>
<evidence type="ECO:0000313" key="1">
    <source>
        <dbReference type="EMBL" id="JAH48265.1"/>
    </source>
</evidence>